<proteinExistence type="predicted"/>
<reference evidence="1 2" key="1">
    <citation type="submission" date="2019-05" db="EMBL/GenBank/DDBJ databases">
        <title>Another draft genome of Portunus trituberculatus and its Hox gene families provides insights of decapod evolution.</title>
        <authorList>
            <person name="Jeong J.-H."/>
            <person name="Song I."/>
            <person name="Kim S."/>
            <person name="Choi T."/>
            <person name="Kim D."/>
            <person name="Ryu S."/>
            <person name="Kim W."/>
        </authorList>
    </citation>
    <scope>NUCLEOTIDE SEQUENCE [LARGE SCALE GENOMIC DNA]</scope>
    <source>
        <tissue evidence="1">Muscle</tissue>
    </source>
</reference>
<evidence type="ECO:0000313" key="2">
    <source>
        <dbReference type="Proteomes" id="UP000324222"/>
    </source>
</evidence>
<protein>
    <submittedName>
        <fullName evidence="1">Uncharacterized protein</fullName>
    </submittedName>
</protein>
<keyword evidence="2" id="KW-1185">Reference proteome</keyword>
<dbReference type="Proteomes" id="UP000324222">
    <property type="component" value="Unassembled WGS sequence"/>
</dbReference>
<accession>A0A5B7GGL1</accession>
<evidence type="ECO:0000313" key="1">
    <source>
        <dbReference type="EMBL" id="MPC56513.1"/>
    </source>
</evidence>
<name>A0A5B7GGL1_PORTR</name>
<sequence length="96" mass="10240">MGMSVRQQARPASTTVRGVEFVHAWLPVGQQGGGVRDHSCSCCGRRLPPSLPIKTASCESFISRNLKVPAAYPRRSSSSTLREMAAAGVVVVEKNA</sequence>
<dbReference type="EMBL" id="VSRR010014000">
    <property type="protein sequence ID" value="MPC56513.1"/>
    <property type="molecule type" value="Genomic_DNA"/>
</dbReference>
<gene>
    <name evidence="1" type="ORF">E2C01_050474</name>
</gene>
<comment type="caution">
    <text evidence="1">The sequence shown here is derived from an EMBL/GenBank/DDBJ whole genome shotgun (WGS) entry which is preliminary data.</text>
</comment>
<dbReference type="AlphaFoldDB" id="A0A5B7GGL1"/>
<organism evidence="1 2">
    <name type="scientific">Portunus trituberculatus</name>
    <name type="common">Swimming crab</name>
    <name type="synonym">Neptunus trituberculatus</name>
    <dbReference type="NCBI Taxonomy" id="210409"/>
    <lineage>
        <taxon>Eukaryota</taxon>
        <taxon>Metazoa</taxon>
        <taxon>Ecdysozoa</taxon>
        <taxon>Arthropoda</taxon>
        <taxon>Crustacea</taxon>
        <taxon>Multicrustacea</taxon>
        <taxon>Malacostraca</taxon>
        <taxon>Eumalacostraca</taxon>
        <taxon>Eucarida</taxon>
        <taxon>Decapoda</taxon>
        <taxon>Pleocyemata</taxon>
        <taxon>Brachyura</taxon>
        <taxon>Eubrachyura</taxon>
        <taxon>Portunoidea</taxon>
        <taxon>Portunidae</taxon>
        <taxon>Portuninae</taxon>
        <taxon>Portunus</taxon>
    </lineage>
</organism>